<name>A0A2G3A669_CAPAN</name>
<evidence type="ECO:0000313" key="1">
    <source>
        <dbReference type="EMBL" id="PHT89736.1"/>
    </source>
</evidence>
<dbReference type="AlphaFoldDB" id="A0A2G3A669"/>
<organism evidence="1 2">
    <name type="scientific">Capsicum annuum</name>
    <name type="common">Capsicum pepper</name>
    <dbReference type="NCBI Taxonomy" id="4072"/>
    <lineage>
        <taxon>Eukaryota</taxon>
        <taxon>Viridiplantae</taxon>
        <taxon>Streptophyta</taxon>
        <taxon>Embryophyta</taxon>
        <taxon>Tracheophyta</taxon>
        <taxon>Spermatophyta</taxon>
        <taxon>Magnoliopsida</taxon>
        <taxon>eudicotyledons</taxon>
        <taxon>Gunneridae</taxon>
        <taxon>Pentapetalae</taxon>
        <taxon>asterids</taxon>
        <taxon>lamiids</taxon>
        <taxon>Solanales</taxon>
        <taxon>Solanaceae</taxon>
        <taxon>Solanoideae</taxon>
        <taxon>Capsiceae</taxon>
        <taxon>Capsicum</taxon>
    </lineage>
</organism>
<accession>A0A2G3A669</accession>
<dbReference type="Proteomes" id="UP000222542">
    <property type="component" value="Unassembled WGS sequence"/>
</dbReference>
<keyword evidence="2" id="KW-1185">Reference proteome</keyword>
<evidence type="ECO:0008006" key="3">
    <source>
        <dbReference type="Google" id="ProtNLM"/>
    </source>
</evidence>
<gene>
    <name evidence="1" type="ORF">T459_04849</name>
</gene>
<reference evidence="1 2" key="2">
    <citation type="journal article" date="2017" name="Genome Biol.">
        <title>New reference genome sequences of hot pepper reveal the massive evolution of plant disease-resistance genes by retroduplication.</title>
        <authorList>
            <person name="Kim S."/>
            <person name="Park J."/>
            <person name="Yeom S.I."/>
            <person name="Kim Y.M."/>
            <person name="Seo E."/>
            <person name="Kim K.T."/>
            <person name="Kim M.S."/>
            <person name="Lee J.M."/>
            <person name="Cheong K."/>
            <person name="Shin H.S."/>
            <person name="Kim S.B."/>
            <person name="Han K."/>
            <person name="Lee J."/>
            <person name="Park M."/>
            <person name="Lee H.A."/>
            <person name="Lee H.Y."/>
            <person name="Lee Y."/>
            <person name="Oh S."/>
            <person name="Lee J.H."/>
            <person name="Choi E."/>
            <person name="Choi E."/>
            <person name="Lee S.E."/>
            <person name="Jeon J."/>
            <person name="Kim H."/>
            <person name="Choi G."/>
            <person name="Song H."/>
            <person name="Lee J."/>
            <person name="Lee S.C."/>
            <person name="Kwon J.K."/>
            <person name="Lee H.Y."/>
            <person name="Koo N."/>
            <person name="Hong Y."/>
            <person name="Kim R.W."/>
            <person name="Kang W.H."/>
            <person name="Huh J.H."/>
            <person name="Kang B.C."/>
            <person name="Yang T.J."/>
            <person name="Lee Y.H."/>
            <person name="Bennetzen J.L."/>
            <person name="Choi D."/>
        </authorList>
    </citation>
    <scope>NUCLEOTIDE SEQUENCE [LARGE SCALE GENOMIC DNA]</scope>
    <source>
        <strain evidence="2">cv. CM334</strain>
    </source>
</reference>
<evidence type="ECO:0000313" key="2">
    <source>
        <dbReference type="Proteomes" id="UP000222542"/>
    </source>
</evidence>
<dbReference type="SMR" id="A0A2G3A669"/>
<comment type="caution">
    <text evidence="1">The sequence shown here is derived from an EMBL/GenBank/DDBJ whole genome shotgun (WGS) entry which is preliminary data.</text>
</comment>
<proteinExistence type="predicted"/>
<reference evidence="1 2" key="1">
    <citation type="journal article" date="2014" name="Nat. Genet.">
        <title>Genome sequence of the hot pepper provides insights into the evolution of pungency in Capsicum species.</title>
        <authorList>
            <person name="Kim S."/>
            <person name="Park M."/>
            <person name="Yeom S.I."/>
            <person name="Kim Y.M."/>
            <person name="Lee J.M."/>
            <person name="Lee H.A."/>
            <person name="Seo E."/>
            <person name="Choi J."/>
            <person name="Cheong K."/>
            <person name="Kim K.T."/>
            <person name="Jung K."/>
            <person name="Lee G.W."/>
            <person name="Oh S.K."/>
            <person name="Bae C."/>
            <person name="Kim S.B."/>
            <person name="Lee H.Y."/>
            <person name="Kim S.Y."/>
            <person name="Kim M.S."/>
            <person name="Kang B.C."/>
            <person name="Jo Y.D."/>
            <person name="Yang H.B."/>
            <person name="Jeong H.J."/>
            <person name="Kang W.H."/>
            <person name="Kwon J.K."/>
            <person name="Shin C."/>
            <person name="Lim J.Y."/>
            <person name="Park J.H."/>
            <person name="Huh J.H."/>
            <person name="Kim J.S."/>
            <person name="Kim B.D."/>
            <person name="Cohen O."/>
            <person name="Paran I."/>
            <person name="Suh M.C."/>
            <person name="Lee S.B."/>
            <person name="Kim Y.K."/>
            <person name="Shin Y."/>
            <person name="Noh S.J."/>
            <person name="Park J."/>
            <person name="Seo Y.S."/>
            <person name="Kwon S.Y."/>
            <person name="Kim H.A."/>
            <person name="Park J.M."/>
            <person name="Kim H.J."/>
            <person name="Choi S.B."/>
            <person name="Bosland P.W."/>
            <person name="Reeves G."/>
            <person name="Jo S.H."/>
            <person name="Lee B.W."/>
            <person name="Cho H.T."/>
            <person name="Choi H.S."/>
            <person name="Lee M.S."/>
            <person name="Yu Y."/>
            <person name="Do Choi Y."/>
            <person name="Park B.S."/>
            <person name="van Deynze A."/>
            <person name="Ashrafi H."/>
            <person name="Hill T."/>
            <person name="Kim W.T."/>
            <person name="Pai H.S."/>
            <person name="Ahn H.K."/>
            <person name="Yeam I."/>
            <person name="Giovannoni J.J."/>
            <person name="Rose J.K."/>
            <person name="Sorensen I."/>
            <person name="Lee S.J."/>
            <person name="Kim R.W."/>
            <person name="Choi I.Y."/>
            <person name="Choi B.S."/>
            <person name="Lim J.S."/>
            <person name="Lee Y.H."/>
            <person name="Choi D."/>
        </authorList>
    </citation>
    <scope>NUCLEOTIDE SEQUENCE [LARGE SCALE GENOMIC DNA]</scope>
    <source>
        <strain evidence="2">cv. CM334</strain>
    </source>
</reference>
<dbReference type="Gramene" id="PHT89736">
    <property type="protein sequence ID" value="PHT89736"/>
    <property type="gene ID" value="T459_04849"/>
</dbReference>
<sequence>MLNNTRNNDIRREIKEIREQVRVIGERQEYTLGNIHQLLVAMAVNNQNPAAPAPTTTAENGGLHAPGISHNPGTRYSRVEFPRFGGEDLRGWVYHCEQFFEYDGTIEDMMVKIASINLKGRALQWHQTMLKSRLGVSLIGVTM</sequence>
<protein>
    <recommendedName>
        <fullName evidence="3">Retrotransposon gag domain-containing protein</fullName>
    </recommendedName>
</protein>
<dbReference type="EMBL" id="AYRZ02000002">
    <property type="protein sequence ID" value="PHT89736.1"/>
    <property type="molecule type" value="Genomic_DNA"/>
</dbReference>